<dbReference type="Proteomes" id="UP000288096">
    <property type="component" value="Unassembled WGS sequence"/>
</dbReference>
<evidence type="ECO:0000256" key="9">
    <source>
        <dbReference type="PIRNR" id="PIRNR016636"/>
    </source>
</evidence>
<dbReference type="InterPro" id="IPR028362">
    <property type="entry name" value="AlgI"/>
</dbReference>
<comment type="caution">
    <text evidence="11">The sequence shown here is derived from an EMBL/GenBank/DDBJ whole genome shotgun (WGS) entry which is preliminary data.</text>
</comment>
<dbReference type="InterPro" id="IPR004299">
    <property type="entry name" value="MBOAT_fam"/>
</dbReference>
<organism evidence="11 12">
    <name type="scientific">Desulfonema ishimotonii</name>
    <dbReference type="NCBI Taxonomy" id="45657"/>
    <lineage>
        <taxon>Bacteria</taxon>
        <taxon>Pseudomonadati</taxon>
        <taxon>Thermodesulfobacteriota</taxon>
        <taxon>Desulfobacteria</taxon>
        <taxon>Desulfobacterales</taxon>
        <taxon>Desulfococcaceae</taxon>
        <taxon>Desulfonema</taxon>
    </lineage>
</organism>
<protein>
    <submittedName>
        <fullName evidence="11">MBOAT family protein</fullName>
    </submittedName>
</protein>
<dbReference type="InterPro" id="IPR024194">
    <property type="entry name" value="Ac/AlaTfrase_AlgI/DltB"/>
</dbReference>
<comment type="subcellular location">
    <subcellularLocation>
        <location evidence="1">Cell membrane</location>
        <topology evidence="1">Multi-pass membrane protein</topology>
    </subcellularLocation>
</comment>
<evidence type="ECO:0000256" key="7">
    <source>
        <dbReference type="ARBA" id="ARBA00023136"/>
    </source>
</evidence>
<feature type="transmembrane region" description="Helical" evidence="10">
    <location>
        <begin position="449"/>
        <end position="468"/>
    </location>
</feature>
<keyword evidence="3 9" id="KW-1003">Cell membrane</keyword>
<keyword evidence="5 10" id="KW-0812">Transmembrane</keyword>
<keyword evidence="7 9" id="KW-0472">Membrane</keyword>
<evidence type="ECO:0000313" key="12">
    <source>
        <dbReference type="Proteomes" id="UP000288096"/>
    </source>
</evidence>
<feature type="transmembrane region" description="Helical" evidence="10">
    <location>
        <begin position="122"/>
        <end position="144"/>
    </location>
</feature>
<reference evidence="12" key="1">
    <citation type="submission" date="2017-11" db="EMBL/GenBank/DDBJ databases">
        <authorList>
            <person name="Watanabe M."/>
            <person name="Kojima H."/>
        </authorList>
    </citation>
    <scope>NUCLEOTIDE SEQUENCE [LARGE SCALE GENOMIC DNA]</scope>
    <source>
        <strain evidence="12">Tokyo 01</strain>
    </source>
</reference>
<evidence type="ECO:0000256" key="4">
    <source>
        <dbReference type="ARBA" id="ARBA00022679"/>
    </source>
</evidence>
<evidence type="ECO:0000256" key="3">
    <source>
        <dbReference type="ARBA" id="ARBA00022475"/>
    </source>
</evidence>
<evidence type="ECO:0000313" key="11">
    <source>
        <dbReference type="EMBL" id="GBC62215.1"/>
    </source>
</evidence>
<dbReference type="GO" id="GO:0005886">
    <property type="term" value="C:plasma membrane"/>
    <property type="evidence" value="ECO:0007669"/>
    <property type="project" value="UniProtKB-SubCell"/>
</dbReference>
<gene>
    <name evidence="11" type="ORF">DENIS_3184</name>
</gene>
<dbReference type="GO" id="GO:0016746">
    <property type="term" value="F:acyltransferase activity"/>
    <property type="evidence" value="ECO:0007669"/>
    <property type="project" value="UniProtKB-KW"/>
</dbReference>
<keyword evidence="6 10" id="KW-1133">Transmembrane helix</keyword>
<feature type="transmembrane region" description="Helical" evidence="10">
    <location>
        <begin position="82"/>
        <end position="102"/>
    </location>
</feature>
<evidence type="ECO:0000256" key="8">
    <source>
        <dbReference type="ARBA" id="ARBA00023315"/>
    </source>
</evidence>
<dbReference type="PANTHER" id="PTHR13285">
    <property type="entry name" value="ACYLTRANSFERASE"/>
    <property type="match status" value="1"/>
</dbReference>
<evidence type="ECO:0000256" key="1">
    <source>
        <dbReference type="ARBA" id="ARBA00004651"/>
    </source>
</evidence>
<evidence type="ECO:0000256" key="5">
    <source>
        <dbReference type="ARBA" id="ARBA00022692"/>
    </source>
</evidence>
<keyword evidence="4 9" id="KW-0808">Transferase</keyword>
<evidence type="ECO:0000256" key="2">
    <source>
        <dbReference type="ARBA" id="ARBA00010323"/>
    </source>
</evidence>
<dbReference type="PIRSF" id="PIRSF500217">
    <property type="entry name" value="AlgI"/>
    <property type="match status" value="1"/>
</dbReference>
<evidence type="ECO:0000256" key="6">
    <source>
        <dbReference type="ARBA" id="ARBA00022989"/>
    </source>
</evidence>
<feature type="transmembrane region" description="Helical" evidence="10">
    <location>
        <begin position="186"/>
        <end position="204"/>
    </location>
</feature>
<dbReference type="AlphaFoldDB" id="A0A401FZ26"/>
<dbReference type="RefSeq" id="WP_124329409.1">
    <property type="nucleotide sequence ID" value="NZ_BEXT01000001.1"/>
</dbReference>
<sequence length="478" mass="54978">MLFNSFIFLIFFIVVYSLYGSMSDWSVRKLILLGASYFFYAWWNPPFTLLLILSTVVDFITGRRIACTRNPAERKIWLTASLGVNLGVLFFFKYANFFAQSFSDFTRIIGLSWQYVHDPWDIILPLGISFYTFQSMSYTLDIYKGTLRPAKNFTDFALYVSFFPQLVAGPIIRATDYLWQCRKPPVIGSAQISWGIFLFSWGFFKKSVIADNVAIVVNEIFALPAKAGVLDAWIAVYGFAIQIYCDFSGYSDMAIGLALMLGFHFPDNFNRPYGALGFSDFWRRWHISLSSWLRDYLYISMGGNRMGNIRTYINLMLTMLIGGLWHGANWTFVVWGGLHGFYLAVERAVFQRFRLRQDAAVSLPLWQQILLCLIVFHLVCLAWVFFRAQSITEAFDMVSNMVFLKNSFLLSGERLVRKAAIACLTFIVVGWHFFSRNRGWDNIVIRIPALRVAAITAFLFTCCLLAGADANDFIYFQF</sequence>
<feature type="transmembrane region" description="Helical" evidence="10">
    <location>
        <begin position="156"/>
        <end position="174"/>
    </location>
</feature>
<dbReference type="OrthoDB" id="139172at2"/>
<feature type="transmembrane region" description="Helical" evidence="10">
    <location>
        <begin position="365"/>
        <end position="386"/>
    </location>
</feature>
<dbReference type="PANTHER" id="PTHR13285:SF23">
    <property type="entry name" value="TEICHOIC ACID D-ALANYLTRANSFERASE"/>
    <property type="match status" value="1"/>
</dbReference>
<comment type="similarity">
    <text evidence="2 9">Belongs to the membrane-bound acyltransferase family.</text>
</comment>
<proteinExistence type="inferred from homology"/>
<dbReference type="EMBL" id="BEXT01000001">
    <property type="protein sequence ID" value="GBC62215.1"/>
    <property type="molecule type" value="Genomic_DNA"/>
</dbReference>
<feature type="transmembrane region" description="Helical" evidence="10">
    <location>
        <begin position="42"/>
        <end position="61"/>
    </location>
</feature>
<dbReference type="InterPro" id="IPR051085">
    <property type="entry name" value="MB_O-acyltransferase"/>
</dbReference>
<keyword evidence="8 9" id="KW-0012">Acyltransferase</keyword>
<evidence type="ECO:0000256" key="10">
    <source>
        <dbReference type="SAM" id="Phobius"/>
    </source>
</evidence>
<dbReference type="PIRSF" id="PIRSF016636">
    <property type="entry name" value="AlgI_DltB"/>
    <property type="match status" value="1"/>
</dbReference>
<keyword evidence="12" id="KW-1185">Reference proteome</keyword>
<dbReference type="Pfam" id="PF03062">
    <property type="entry name" value="MBOAT"/>
    <property type="match status" value="1"/>
</dbReference>
<name>A0A401FZ26_9BACT</name>
<feature type="transmembrane region" description="Helical" evidence="10">
    <location>
        <begin position="415"/>
        <end position="434"/>
    </location>
</feature>
<reference evidence="12" key="2">
    <citation type="submission" date="2019-01" db="EMBL/GenBank/DDBJ databases">
        <title>Genome sequence of Desulfonema ishimotonii strain Tokyo 01.</title>
        <authorList>
            <person name="Fukui M."/>
        </authorList>
    </citation>
    <scope>NUCLEOTIDE SEQUENCE [LARGE SCALE GENOMIC DNA]</scope>
    <source>
        <strain evidence="12">Tokyo 01</strain>
    </source>
</reference>
<accession>A0A401FZ26</accession>
<feature type="transmembrane region" description="Helical" evidence="10">
    <location>
        <begin position="315"/>
        <end position="345"/>
    </location>
</feature>
<dbReference type="GO" id="GO:0042121">
    <property type="term" value="P:alginic acid biosynthetic process"/>
    <property type="evidence" value="ECO:0007669"/>
    <property type="project" value="InterPro"/>
</dbReference>
<feature type="transmembrane region" description="Helical" evidence="10">
    <location>
        <begin position="5"/>
        <end position="22"/>
    </location>
</feature>